<sequence length="361" mass="39169">MTLPNTNISIMDVRNAIGCPSTDLGTLCAKAYDGGKDGYAFNIVENGGGKWDGSLITDNKGFPAAYPYWNIWSSKSPAYWALPDSINKPCYLRLKHDSSNNYYYSLGAFAGHKTDARPPMQSDIDVTFRQNQTVLNQNIRVKVDMGDYNWTGLVSGVNAVRIIVYEDTNMTKILASSKAAIDGYATIILNGINTSGAYSRTYPMTMTLGHATAIGTDREDFNDLCILPVIGSFTINVVAATTMVVNASITARNGNANVRGTVSTTGFGQNLISNKATTNSFIRGLSGYYLKEVKIVCTNSSGTEVYNKVRSPHYSDSPADPTGFKETIGEVTLSAYIPSDAWNTITNDGCRLTATLIYDKL</sequence>
<accession>A0A8S5NID7</accession>
<evidence type="ECO:0000313" key="1">
    <source>
        <dbReference type="EMBL" id="DAD94581.1"/>
    </source>
</evidence>
<dbReference type="EMBL" id="BK015177">
    <property type="protein sequence ID" value="DAD94581.1"/>
    <property type="molecule type" value="Genomic_DNA"/>
</dbReference>
<organism evidence="1">
    <name type="scientific">Siphoviridae sp. ctREU2</name>
    <dbReference type="NCBI Taxonomy" id="2826333"/>
    <lineage>
        <taxon>Viruses</taxon>
        <taxon>Duplodnaviria</taxon>
        <taxon>Heunggongvirae</taxon>
        <taxon>Uroviricota</taxon>
        <taxon>Caudoviricetes</taxon>
    </lineage>
</organism>
<protein>
    <submittedName>
        <fullName evidence="1">Uncharacterized protein</fullName>
    </submittedName>
</protein>
<reference evidence="1" key="1">
    <citation type="journal article" date="2021" name="Proc. Natl. Acad. Sci. U.S.A.">
        <title>A Catalog of Tens of Thousands of Viruses from Human Metagenomes Reveals Hidden Associations with Chronic Diseases.</title>
        <authorList>
            <person name="Tisza M.J."/>
            <person name="Buck C.B."/>
        </authorList>
    </citation>
    <scope>NUCLEOTIDE SEQUENCE</scope>
    <source>
        <strain evidence="1">CtREU2</strain>
    </source>
</reference>
<proteinExistence type="predicted"/>
<name>A0A8S5NID7_9CAUD</name>